<feature type="coiled-coil region" evidence="1">
    <location>
        <begin position="221"/>
        <end position="248"/>
    </location>
</feature>
<dbReference type="Proteomes" id="UP000002574">
    <property type="component" value="Chromosome"/>
</dbReference>
<dbReference type="OrthoDB" id="9952661at2"/>
<dbReference type="STRING" id="608538.HTH_0143"/>
<dbReference type="RefSeq" id="WP_012962793.1">
    <property type="nucleotide sequence ID" value="NC_013799.1"/>
</dbReference>
<name>D3DFK8_HYDTT</name>
<evidence type="ECO:0000313" key="2">
    <source>
        <dbReference type="EMBL" id="BAI68610.1"/>
    </source>
</evidence>
<reference evidence="2 3" key="1">
    <citation type="journal article" date="2010" name="J. Bacteriol.">
        <title>Complete genome sequence of the thermophilic, obligately chemolithoautotrophic hydrogen-oxidizing bacterium Hydrogenobacter thermophilus TK-6.</title>
        <authorList>
            <person name="Arai H."/>
            <person name="Kanbe H."/>
            <person name="Ishii M."/>
            <person name="Igarashi Y."/>
        </authorList>
    </citation>
    <scope>NUCLEOTIDE SEQUENCE [LARGE SCALE GENOMIC DNA]</scope>
    <source>
        <strain evidence="3">DSM 6534 / IAM 12695 / TK-6 [Tokyo]</strain>
    </source>
</reference>
<dbReference type="EMBL" id="AP011112">
    <property type="protein sequence ID" value="BAI68610.1"/>
    <property type="molecule type" value="Genomic_DNA"/>
</dbReference>
<accession>D3DFK8</accession>
<dbReference type="KEGG" id="hth:HTH_0143"/>
<evidence type="ECO:0000256" key="1">
    <source>
        <dbReference type="SAM" id="Coils"/>
    </source>
</evidence>
<keyword evidence="1" id="KW-0175">Coiled coil</keyword>
<proteinExistence type="predicted"/>
<gene>
    <name evidence="2" type="ordered locus">HTH_0143</name>
</gene>
<dbReference type="AlphaFoldDB" id="D3DFK8"/>
<protein>
    <submittedName>
        <fullName evidence="2">Uncharacterized protein</fullName>
    </submittedName>
</protein>
<dbReference type="KEGG" id="hte:Hydth_0144"/>
<organism evidence="2 3">
    <name type="scientific">Hydrogenobacter thermophilus (strain DSM 6534 / IAM 12695 / TK-6)</name>
    <dbReference type="NCBI Taxonomy" id="608538"/>
    <lineage>
        <taxon>Bacteria</taxon>
        <taxon>Pseudomonadati</taxon>
        <taxon>Aquificota</taxon>
        <taxon>Aquificia</taxon>
        <taxon>Aquificales</taxon>
        <taxon>Aquificaceae</taxon>
        <taxon>Hydrogenobacter</taxon>
    </lineage>
</organism>
<sequence length="780" mass="91230">MVEIRGKETPSCMEYFAKGLRVSENGFLYGGVFWCGDENYAESLSKLLYKIIKKKDKLEECKKMFKEFLEKVDFSLQGEAIYKKDRVIWLKPRELFRKEREAVFERFRKDKIFRLAEGVVSIASQIEKSSGLAFLRILEAQGEDITKESVWKGREDLIDIWKNKTEDGEIKEYLSKVAQIGYIIKTYLAPEDFKKPSIFKLFSYLAPFDFKIFEDAYLVSRARLFERKTKAEDLIEELKQEKVIWEDLLYAFKKEGITEEELKKVLEKAFNEKFLRKLRQDWKELLKDIIKGEEKKAIGSFVKKQMREEGWVSYGSFRVPNKEISLYIFYEKGVESKVEKFKEGLEKSAKAFSRFTGNIGIKIERSLPIDGLIPDFDKLKNMNFSNLLHQDSFELLFNLAYFNCRLKGFVDVMQNKNPVGILLLLDTDIREDGGGYSFWDAFNFIYEFFSLPVQTLNKTTINLFCGFSEGKIKEKEVQGVYKNLFISLLKDLKTLEFEFEGFNLPTQLNVFAVLEKPSTGFCYRRGDPTQKAYRHFLYEIYKISVNGNRATVELEDKYLVLTGGLDFEADKFRRWIEEKAKDGETKFCFITAGAWEDSYMNEIISKSGESSNIKSKSLFVEYSELPTAYISDKAQEDCFVIYTSEFEKLKESLGISKESNKVSLAIKPADIKDESRFRLDDGEFFYHSSLQVFSTDGLGWERDDVYSERRNLFLFTLLALSQYESESFQSPYSKLDLWQKRKSLYLKIRRNQGEYQIPLNAVLYEMIYLISKIPADKNLG</sequence>
<evidence type="ECO:0000313" key="3">
    <source>
        <dbReference type="Proteomes" id="UP000002574"/>
    </source>
</evidence>
<keyword evidence="3" id="KW-1185">Reference proteome</keyword>